<dbReference type="GO" id="GO:0005634">
    <property type="term" value="C:nucleus"/>
    <property type="evidence" value="ECO:0007669"/>
    <property type="project" value="TreeGrafter"/>
</dbReference>
<dbReference type="PANTHER" id="PTHR23333:SF20">
    <property type="entry name" value="NSFL1 COFACTOR P47"/>
    <property type="match status" value="1"/>
</dbReference>
<dbReference type="SMART" id="SM00553">
    <property type="entry name" value="SEP"/>
    <property type="match status" value="1"/>
</dbReference>
<dbReference type="InterPro" id="IPR012989">
    <property type="entry name" value="SEP_domain"/>
</dbReference>
<dbReference type="Gene3D" id="3.10.20.90">
    <property type="entry name" value="Phosphatidylinositol 3-kinase Catalytic Subunit, Chain A, domain 1"/>
    <property type="match status" value="1"/>
</dbReference>
<evidence type="ECO:0000259" key="2">
    <source>
        <dbReference type="SMART" id="SM00553"/>
    </source>
</evidence>
<dbReference type="GO" id="GO:0000045">
    <property type="term" value="P:autophagosome assembly"/>
    <property type="evidence" value="ECO:0007669"/>
    <property type="project" value="TreeGrafter"/>
</dbReference>
<name>A0A913YQ68_EXADI</name>
<feature type="domain" description="SEP" evidence="2">
    <location>
        <begin position="63"/>
        <end position="135"/>
    </location>
</feature>
<feature type="region of interest" description="Disordered" evidence="1">
    <location>
        <begin position="18"/>
        <end position="67"/>
    </location>
</feature>
<dbReference type="PANTHER" id="PTHR23333">
    <property type="entry name" value="UBX DOMAIN CONTAINING PROTEIN"/>
    <property type="match status" value="1"/>
</dbReference>
<evidence type="ECO:0000313" key="3">
    <source>
        <dbReference type="EnsemblMetazoa" id="XP_028517193.1"/>
    </source>
</evidence>
<proteinExistence type="predicted"/>
<accession>A0A913YQ68</accession>
<dbReference type="GO" id="GO:0043161">
    <property type="term" value="P:proteasome-mediated ubiquitin-dependent protein catabolic process"/>
    <property type="evidence" value="ECO:0007669"/>
    <property type="project" value="TreeGrafter"/>
</dbReference>
<sequence>MSSLSIIDIVSKHFRHGAEEVHNDEPGPRRQTAPTFTGAGYRLGDTEGGPSQQVAGTSQPANEQHNTRLGIDQAYVYVCREIPKELYRLSRGGEVHVNIEDHRQEEYTPPKKKKIIAFVGKGQKLGSPTPTVKFSDEKKGASSSSDVATVNFDQSKPSTSIQIRLADGTR</sequence>
<dbReference type="EnsemblMetazoa" id="XM_028661392.1">
    <property type="protein sequence ID" value="XP_028517193.1"/>
    <property type="gene ID" value="LOC114575821"/>
</dbReference>
<dbReference type="Pfam" id="PF08059">
    <property type="entry name" value="SEP"/>
    <property type="match status" value="1"/>
</dbReference>
<dbReference type="GO" id="GO:0031468">
    <property type="term" value="P:nuclear membrane reassembly"/>
    <property type="evidence" value="ECO:0007669"/>
    <property type="project" value="TreeGrafter"/>
</dbReference>
<organism evidence="3 4">
    <name type="scientific">Exaiptasia diaphana</name>
    <name type="common">Tropical sea anemone</name>
    <name type="synonym">Aiptasia pulchella</name>
    <dbReference type="NCBI Taxonomy" id="2652724"/>
    <lineage>
        <taxon>Eukaryota</taxon>
        <taxon>Metazoa</taxon>
        <taxon>Cnidaria</taxon>
        <taxon>Anthozoa</taxon>
        <taxon>Hexacorallia</taxon>
        <taxon>Actiniaria</taxon>
        <taxon>Aiptasiidae</taxon>
        <taxon>Exaiptasia</taxon>
    </lineage>
</organism>
<dbReference type="KEGG" id="epa:114575821"/>
<dbReference type="GO" id="GO:0061025">
    <property type="term" value="P:membrane fusion"/>
    <property type="evidence" value="ECO:0007669"/>
    <property type="project" value="TreeGrafter"/>
</dbReference>
<reference evidence="3" key="1">
    <citation type="submission" date="2022-11" db="UniProtKB">
        <authorList>
            <consortium name="EnsemblMetazoa"/>
        </authorList>
    </citation>
    <scope>IDENTIFICATION</scope>
</reference>
<dbReference type="GO" id="GO:0005829">
    <property type="term" value="C:cytosol"/>
    <property type="evidence" value="ECO:0007669"/>
    <property type="project" value="TreeGrafter"/>
</dbReference>
<feature type="compositionally biased region" description="Polar residues" evidence="1">
    <location>
        <begin position="141"/>
        <end position="153"/>
    </location>
</feature>
<evidence type="ECO:0000256" key="1">
    <source>
        <dbReference type="SAM" id="MobiDB-lite"/>
    </source>
</evidence>
<feature type="compositionally biased region" description="Basic and acidic residues" evidence="1">
    <location>
        <begin position="18"/>
        <end position="28"/>
    </location>
</feature>
<evidence type="ECO:0000313" key="4">
    <source>
        <dbReference type="Proteomes" id="UP000887567"/>
    </source>
</evidence>
<keyword evidence="4" id="KW-1185">Reference proteome</keyword>
<protein>
    <recommendedName>
        <fullName evidence="2">SEP domain-containing protein</fullName>
    </recommendedName>
</protein>
<dbReference type="AlphaFoldDB" id="A0A913YQ68"/>
<dbReference type="GO" id="GO:0043130">
    <property type="term" value="F:ubiquitin binding"/>
    <property type="evidence" value="ECO:0007669"/>
    <property type="project" value="TreeGrafter"/>
</dbReference>
<dbReference type="GO" id="GO:0007030">
    <property type="term" value="P:Golgi organization"/>
    <property type="evidence" value="ECO:0007669"/>
    <property type="project" value="TreeGrafter"/>
</dbReference>
<dbReference type="OrthoDB" id="25887at2759"/>
<dbReference type="InterPro" id="IPR036241">
    <property type="entry name" value="NSFL1C_SEP_dom_sf"/>
</dbReference>
<dbReference type="RefSeq" id="XP_028517193.1">
    <property type="nucleotide sequence ID" value="XM_028661392.1"/>
</dbReference>
<feature type="region of interest" description="Disordered" evidence="1">
    <location>
        <begin position="121"/>
        <end position="153"/>
    </location>
</feature>
<feature type="compositionally biased region" description="Polar residues" evidence="1">
    <location>
        <begin position="49"/>
        <end position="64"/>
    </location>
</feature>
<dbReference type="SUPFAM" id="SSF102848">
    <property type="entry name" value="NSFL1 (p97 ATPase) cofactor p47, SEP domain"/>
    <property type="match status" value="1"/>
</dbReference>
<dbReference type="Proteomes" id="UP000887567">
    <property type="component" value="Unplaced"/>
</dbReference>
<dbReference type="GeneID" id="114575821"/>